<dbReference type="PANTHER" id="PTHR31384:SF79">
    <property type="entry name" value="AUXIN RESPONSE FACTOR 2"/>
    <property type="match status" value="1"/>
</dbReference>
<dbReference type="InterPro" id="IPR010525">
    <property type="entry name" value="ARF_dom"/>
</dbReference>
<evidence type="ECO:0000256" key="9">
    <source>
        <dbReference type="RuleBase" id="RU004561"/>
    </source>
</evidence>
<dbReference type="Pfam" id="PF02362">
    <property type="entry name" value="B3"/>
    <property type="match status" value="1"/>
</dbReference>
<feature type="region of interest" description="Disordered" evidence="10">
    <location>
        <begin position="542"/>
        <end position="565"/>
    </location>
</feature>
<reference evidence="13 14" key="2">
    <citation type="journal article" date="2017" name="Nature">
        <title>The Apostasia genome and the evolution of orchids.</title>
        <authorList>
            <person name="Zhang G.Q."/>
            <person name="Liu K.W."/>
            <person name="Li Z."/>
            <person name="Lohaus R."/>
            <person name="Hsiao Y.Y."/>
            <person name="Niu S.C."/>
            <person name="Wang J.Y."/>
            <person name="Lin Y.C."/>
            <person name="Xu Q."/>
            <person name="Chen L.J."/>
            <person name="Yoshida K."/>
            <person name="Fujiwara S."/>
            <person name="Wang Z.W."/>
            <person name="Zhang Y.Q."/>
            <person name="Mitsuda N."/>
            <person name="Wang M."/>
            <person name="Liu G.H."/>
            <person name="Pecoraro L."/>
            <person name="Huang H.X."/>
            <person name="Xiao X.J."/>
            <person name="Lin M."/>
            <person name="Wu X.Y."/>
            <person name="Wu W.L."/>
            <person name="Chen Y.Y."/>
            <person name="Chang S.B."/>
            <person name="Sakamoto S."/>
            <person name="Ohme-Takagi M."/>
            <person name="Yagi M."/>
            <person name="Zeng S.J."/>
            <person name="Shen C.Y."/>
            <person name="Yeh C.M."/>
            <person name="Luo Y.B."/>
            <person name="Tsai W.C."/>
            <person name="Van de Peer Y."/>
            <person name="Liu Z.J."/>
        </authorList>
    </citation>
    <scope>NUCLEOTIDE SEQUENCE [LARGE SCALE GENOMIC DNA]</scope>
    <source>
        <tissue evidence="13">The whole plant</tissue>
    </source>
</reference>
<evidence type="ECO:0000259" key="11">
    <source>
        <dbReference type="PROSITE" id="PS50863"/>
    </source>
</evidence>
<dbReference type="EMBL" id="KZ502643">
    <property type="protein sequence ID" value="PKU75092.1"/>
    <property type="molecule type" value="Genomic_DNA"/>
</dbReference>
<dbReference type="Pfam" id="PF06507">
    <property type="entry name" value="ARF_AD"/>
    <property type="match status" value="1"/>
</dbReference>
<comment type="subunit">
    <text evidence="9">Homodimers and heterodimers.</text>
</comment>
<sequence length="880" mass="98546">MASFDVSAKPGSCSIHDENFLSGANPSVSSPAQKGICITTTAAAVSDANDPRFVYLRRPFFQNLAEFMVLVSGAEDVLYNELWQACAGPLVTIPRLGELVFYFPQGHVEQVEASTNQAVNQQMPIYDLPSKILCRVVNVDLKAELDTDEVYAQITLFPEPNQDENAIKKEPPPLLPPRPHIHSFCKILTASDTSTHGGFSVLRRHADECLPLLDMGRQPPSQELVAQDLHGVEWRFRHIFRGQPRRHLLQSGWSFFVSSKRLIAGDAFIFLRGENGELRVGVRRAMRQKTNIPSSVISSHSMHLGIIATAWHAITTGTMFTVYHKPRTSPCEFIIPFDRYIESLKNNHSIGMKFKMKFEGEEAPEQRFTGTIVGIGDLDSSSWPASKWRCLKVRWDEISSIPRPERVSPWQIEPATTPVSPLPLPRPKRPRGNVMPSTSNSSALVREGTCKVAEEPSQTHEIVMEMKGKNVSNLKNSNSRNEMDFDLKTSGWTTSIEGVKNLGSSQKSLSLDGCIHKVRHETMYTDMLTGFETSAGLQHYGMPSSVHSSGDAKSSRNYFPSQDGESNLLSSELSLMPSHTSMHFEGKMPTQTSELCYRDNQNPGFYGVGRYSLAHCLASQQHYPNWLIHSSVNSGAESLLQAKVPTLQPFTAANDEVLKPKEGGIYKLFGFNLNGNPWNSKPVMPEVNICQEATLFTEPKAILPKQFVPESDQLSDRFKGRKSVDVIYSPKEYEKCAQFSLQSAKDVRGSLRSFTKMHKQGILLGKSVDLTRFSSYAELIADLDKMFKFGGELIGSSRKWMVVYTDNEGDMMLVGDDPWEEFCSIVCEIYIYTTEEVHKMNPGTLERRPEDNARLLKDNIVAEEIKAAPSDFESKSHEIR</sequence>
<dbReference type="InterPro" id="IPR044835">
    <property type="entry name" value="ARF_plant"/>
</dbReference>
<evidence type="ECO:0000259" key="12">
    <source>
        <dbReference type="PROSITE" id="PS51745"/>
    </source>
</evidence>
<dbReference type="Gene3D" id="3.10.20.90">
    <property type="entry name" value="Phosphatidylinositol 3-kinase Catalytic Subunit, Chain A, domain 1"/>
    <property type="match status" value="1"/>
</dbReference>
<evidence type="ECO:0000256" key="6">
    <source>
        <dbReference type="ARBA" id="ARBA00023163"/>
    </source>
</evidence>
<dbReference type="FunFam" id="2.40.330.10:FF:000001">
    <property type="entry name" value="Auxin response factor"/>
    <property type="match status" value="1"/>
</dbReference>
<comment type="similarity">
    <text evidence="3 9">Belongs to the ARF family.</text>
</comment>
<comment type="function">
    <text evidence="1 9">Auxin response factors (ARFs) are transcriptional factors that bind specifically to the DNA sequence 5'-TGTCTC-3' found in the auxin-responsive promoter elements (AuxREs).</text>
</comment>
<feature type="region of interest" description="Disordered" evidence="10">
    <location>
        <begin position="412"/>
        <end position="448"/>
    </location>
</feature>
<dbReference type="GO" id="GO:0003677">
    <property type="term" value="F:DNA binding"/>
    <property type="evidence" value="ECO:0007669"/>
    <property type="project" value="UniProtKB-KW"/>
</dbReference>
<dbReference type="CDD" id="cd10017">
    <property type="entry name" value="B3_DNA"/>
    <property type="match status" value="1"/>
</dbReference>
<evidence type="ECO:0000256" key="8">
    <source>
        <dbReference type="ARBA" id="ARBA00023294"/>
    </source>
</evidence>
<dbReference type="SUPFAM" id="SSF101936">
    <property type="entry name" value="DNA-binding pseudobarrel domain"/>
    <property type="match status" value="1"/>
</dbReference>
<dbReference type="Proteomes" id="UP000233837">
    <property type="component" value="Unassembled WGS sequence"/>
</dbReference>
<dbReference type="PROSITE" id="PS50863">
    <property type="entry name" value="B3"/>
    <property type="match status" value="1"/>
</dbReference>
<feature type="compositionally biased region" description="Polar residues" evidence="10">
    <location>
        <begin position="545"/>
        <end position="564"/>
    </location>
</feature>
<dbReference type="InterPro" id="IPR003340">
    <property type="entry name" value="B3_DNA-bd"/>
</dbReference>
<name>A0A2I0WHI3_9ASPA</name>
<dbReference type="GO" id="GO:0009734">
    <property type="term" value="P:auxin-activated signaling pathway"/>
    <property type="evidence" value="ECO:0007669"/>
    <property type="project" value="UniProtKB-KW"/>
</dbReference>
<evidence type="ECO:0000256" key="10">
    <source>
        <dbReference type="SAM" id="MobiDB-lite"/>
    </source>
</evidence>
<feature type="domain" description="TF-B3" evidence="11">
    <location>
        <begin position="184"/>
        <end position="286"/>
    </location>
</feature>
<dbReference type="SUPFAM" id="SSF54277">
    <property type="entry name" value="CAD &amp; PB1 domains"/>
    <property type="match status" value="1"/>
</dbReference>
<dbReference type="PANTHER" id="PTHR31384">
    <property type="entry name" value="AUXIN RESPONSE FACTOR 4-RELATED"/>
    <property type="match status" value="1"/>
</dbReference>
<comment type="subcellular location">
    <subcellularLocation>
        <location evidence="2 9">Nucleus</location>
    </subcellularLocation>
</comment>
<dbReference type="InterPro" id="IPR033389">
    <property type="entry name" value="AUX/IAA_dom"/>
</dbReference>
<gene>
    <name evidence="13" type="primary">ARF2</name>
    <name evidence="13" type="ORF">MA16_Dca019461</name>
</gene>
<dbReference type="Gene3D" id="2.30.30.1040">
    <property type="match status" value="1"/>
</dbReference>
<evidence type="ECO:0000256" key="1">
    <source>
        <dbReference type="ARBA" id="ARBA00003182"/>
    </source>
</evidence>
<dbReference type="GO" id="GO:0005634">
    <property type="term" value="C:nucleus"/>
    <property type="evidence" value="ECO:0007669"/>
    <property type="project" value="UniProtKB-SubCell"/>
</dbReference>
<reference evidence="13 14" key="1">
    <citation type="journal article" date="2016" name="Sci. Rep.">
        <title>The Dendrobium catenatum Lindl. genome sequence provides insights into polysaccharide synthase, floral development and adaptive evolution.</title>
        <authorList>
            <person name="Zhang G.Q."/>
            <person name="Xu Q."/>
            <person name="Bian C."/>
            <person name="Tsai W.C."/>
            <person name="Yeh C.M."/>
            <person name="Liu K.W."/>
            <person name="Yoshida K."/>
            <person name="Zhang L.S."/>
            <person name="Chang S.B."/>
            <person name="Chen F."/>
            <person name="Shi Y."/>
            <person name="Su Y.Y."/>
            <person name="Zhang Y.Q."/>
            <person name="Chen L.J."/>
            <person name="Yin Y."/>
            <person name="Lin M."/>
            <person name="Huang H."/>
            <person name="Deng H."/>
            <person name="Wang Z.W."/>
            <person name="Zhu S.L."/>
            <person name="Zhao X."/>
            <person name="Deng C."/>
            <person name="Niu S.C."/>
            <person name="Huang J."/>
            <person name="Wang M."/>
            <person name="Liu G.H."/>
            <person name="Yang H.J."/>
            <person name="Xiao X.J."/>
            <person name="Hsiao Y.Y."/>
            <person name="Wu W.L."/>
            <person name="Chen Y.Y."/>
            <person name="Mitsuda N."/>
            <person name="Ohme-Takagi M."/>
            <person name="Luo Y.B."/>
            <person name="Van de Peer Y."/>
            <person name="Liu Z.J."/>
        </authorList>
    </citation>
    <scope>NUCLEOTIDE SEQUENCE [LARGE SCALE GENOMIC DNA]</scope>
    <source>
        <tissue evidence="13">The whole plant</tissue>
    </source>
</reference>
<keyword evidence="5 9" id="KW-0238">DNA-binding</keyword>
<evidence type="ECO:0000256" key="2">
    <source>
        <dbReference type="ARBA" id="ARBA00004123"/>
    </source>
</evidence>
<keyword evidence="14" id="KW-1185">Reference proteome</keyword>
<keyword evidence="7 9" id="KW-0539">Nucleus</keyword>
<dbReference type="AlphaFoldDB" id="A0A2I0WHI3"/>
<keyword evidence="8 9" id="KW-0927">Auxin signaling pathway</keyword>
<keyword evidence="4 9" id="KW-0805">Transcription regulation</keyword>
<evidence type="ECO:0000256" key="3">
    <source>
        <dbReference type="ARBA" id="ARBA00007853"/>
    </source>
</evidence>
<keyword evidence="6 9" id="KW-0804">Transcription</keyword>
<dbReference type="GO" id="GO:0006355">
    <property type="term" value="P:regulation of DNA-templated transcription"/>
    <property type="evidence" value="ECO:0007669"/>
    <property type="project" value="InterPro"/>
</dbReference>
<evidence type="ECO:0000313" key="13">
    <source>
        <dbReference type="EMBL" id="PKU75092.1"/>
    </source>
</evidence>
<feature type="domain" description="PB1" evidence="12">
    <location>
        <begin position="752"/>
        <end position="836"/>
    </location>
</feature>
<dbReference type="InterPro" id="IPR053793">
    <property type="entry name" value="PB1-like"/>
</dbReference>
<evidence type="ECO:0000256" key="7">
    <source>
        <dbReference type="ARBA" id="ARBA00023242"/>
    </source>
</evidence>
<dbReference type="Pfam" id="PF02309">
    <property type="entry name" value="AUX_IAA"/>
    <property type="match status" value="1"/>
</dbReference>
<dbReference type="SMART" id="SM01019">
    <property type="entry name" value="B3"/>
    <property type="match status" value="1"/>
</dbReference>
<evidence type="ECO:0000256" key="4">
    <source>
        <dbReference type="ARBA" id="ARBA00023015"/>
    </source>
</evidence>
<accession>A0A2I0WHI3</accession>
<dbReference type="Gene3D" id="2.40.330.10">
    <property type="entry name" value="DNA-binding pseudobarrel domain"/>
    <property type="match status" value="1"/>
</dbReference>
<proteinExistence type="inferred from homology"/>
<protein>
    <recommendedName>
        <fullName evidence="9">Auxin response factor</fullName>
    </recommendedName>
</protein>
<dbReference type="InterPro" id="IPR015300">
    <property type="entry name" value="DNA-bd_pseudobarrel_sf"/>
</dbReference>
<dbReference type="FunFam" id="2.30.30.1040:FF:000001">
    <property type="entry name" value="Auxin response factor"/>
    <property type="match status" value="1"/>
</dbReference>
<evidence type="ECO:0000256" key="5">
    <source>
        <dbReference type="ARBA" id="ARBA00023125"/>
    </source>
</evidence>
<evidence type="ECO:0000313" key="14">
    <source>
        <dbReference type="Proteomes" id="UP000233837"/>
    </source>
</evidence>
<dbReference type="PROSITE" id="PS51745">
    <property type="entry name" value="PB1"/>
    <property type="match status" value="1"/>
</dbReference>
<organism evidence="13 14">
    <name type="scientific">Dendrobium catenatum</name>
    <dbReference type="NCBI Taxonomy" id="906689"/>
    <lineage>
        <taxon>Eukaryota</taxon>
        <taxon>Viridiplantae</taxon>
        <taxon>Streptophyta</taxon>
        <taxon>Embryophyta</taxon>
        <taxon>Tracheophyta</taxon>
        <taxon>Spermatophyta</taxon>
        <taxon>Magnoliopsida</taxon>
        <taxon>Liliopsida</taxon>
        <taxon>Asparagales</taxon>
        <taxon>Orchidaceae</taxon>
        <taxon>Epidendroideae</taxon>
        <taxon>Malaxideae</taxon>
        <taxon>Dendrobiinae</taxon>
        <taxon>Dendrobium</taxon>
    </lineage>
</organism>